<reference evidence="2" key="1">
    <citation type="journal article" date="2008" name="Science">
        <title>The Physcomitrella genome reveals evolutionary insights into the conquest of land by plants.</title>
        <authorList>
            <person name="Rensing S."/>
            <person name="Lang D."/>
            <person name="Zimmer A."/>
            <person name="Terry A."/>
            <person name="Salamov A."/>
            <person name="Shapiro H."/>
            <person name="Nishiyama T."/>
            <person name="Perroud P.-F."/>
            <person name="Lindquist E."/>
            <person name="Kamisugi Y."/>
            <person name="Tanahashi T."/>
            <person name="Sakakibara K."/>
            <person name="Fujita T."/>
            <person name="Oishi K."/>
            <person name="Shin-I T."/>
            <person name="Kuroki Y."/>
            <person name="Toyoda A."/>
            <person name="Suzuki Y."/>
            <person name="Hashimoto A."/>
            <person name="Yamaguchi K."/>
            <person name="Sugano A."/>
            <person name="Kohara Y."/>
            <person name="Fujiyama A."/>
            <person name="Anterola A."/>
            <person name="Aoki S."/>
            <person name="Ashton N."/>
            <person name="Barbazuk W.B."/>
            <person name="Barker E."/>
            <person name="Bennetzen J."/>
            <person name="Bezanilla M."/>
            <person name="Blankenship R."/>
            <person name="Cho S.H."/>
            <person name="Dutcher S."/>
            <person name="Estelle M."/>
            <person name="Fawcett J.A."/>
            <person name="Gundlach H."/>
            <person name="Hanada K."/>
            <person name="Heyl A."/>
            <person name="Hicks K.A."/>
            <person name="Hugh J."/>
            <person name="Lohr M."/>
            <person name="Mayer K."/>
            <person name="Melkozernov A."/>
            <person name="Murata T."/>
            <person name="Nelson D."/>
            <person name="Pils B."/>
            <person name="Prigge M."/>
            <person name="Reiss B."/>
            <person name="Renner T."/>
            <person name="Rombauts S."/>
            <person name="Rushton P."/>
            <person name="Sanderfoot A."/>
            <person name="Schween G."/>
            <person name="Shiu S.-H."/>
            <person name="Stueber K."/>
            <person name="Theodoulou F.L."/>
            <person name="Tu H."/>
            <person name="Van de Peer Y."/>
            <person name="Verrier P.J."/>
            <person name="Waters E."/>
            <person name="Wood A."/>
            <person name="Yang L."/>
            <person name="Cove D."/>
            <person name="Cuming A."/>
            <person name="Hasebe M."/>
            <person name="Lucas S."/>
            <person name="Mishler D.B."/>
            <person name="Reski R."/>
            <person name="Grigoriev I."/>
            <person name="Quatrano R.S."/>
            <person name="Boore J.L."/>
        </authorList>
    </citation>
    <scope>NUCLEOTIDE SEQUENCE [LARGE SCALE GENOMIC DNA]</scope>
</reference>
<protein>
    <submittedName>
        <fullName evidence="2">Predicted protein</fullName>
    </submittedName>
</protein>
<feature type="region of interest" description="Disordered" evidence="1">
    <location>
        <begin position="69"/>
        <end position="92"/>
    </location>
</feature>
<proteinExistence type="predicted"/>
<feature type="region of interest" description="Disordered" evidence="1">
    <location>
        <begin position="23"/>
        <end position="53"/>
    </location>
</feature>
<dbReference type="HOGENOM" id="CLU_1828615_0_0_1"/>
<organism>
    <name type="scientific">Physcomitrium patens</name>
    <name type="common">Spreading-leaved earth moss</name>
    <name type="synonym">Physcomitrella patens</name>
    <dbReference type="NCBI Taxonomy" id="3218"/>
    <lineage>
        <taxon>Eukaryota</taxon>
        <taxon>Viridiplantae</taxon>
        <taxon>Streptophyta</taxon>
        <taxon>Embryophyta</taxon>
        <taxon>Bryophyta</taxon>
        <taxon>Bryophytina</taxon>
        <taxon>Bryopsida</taxon>
        <taxon>Funariidae</taxon>
        <taxon>Funariales</taxon>
        <taxon>Funariaceae</taxon>
        <taxon>Physcomitrium</taxon>
    </lineage>
</organism>
<evidence type="ECO:0000313" key="2">
    <source>
        <dbReference type="EMBL" id="EDQ51120.1"/>
    </source>
</evidence>
<sequence length="257" mass="27895">MVALPSGDPATHTAAIMTTKAMVAPPSGDPATHTAVAGPTAQKETVARRSGGHEKGLCKLRTILDINGSVSVKRKRPSNGKARSSSPTHAAAVGVEPQIGRTKIKTSHNQSNQTVSMDACKFGTRCDDLLVLLRKGMTSTVHRLVHAKCGILHAGVQLHNYEIKPGRKCILGLLEAVFRRCGIAVIETLPTRKPRSLSWFHASDLRACMRFACGREHTTRAPDCFGLEVIHEVENKPWSPAGDPKTLHFLITHQWNL</sequence>
<dbReference type="AlphaFoldDB" id="A9TZN9"/>
<accession>A9TZN9</accession>
<evidence type="ECO:0000256" key="1">
    <source>
        <dbReference type="SAM" id="MobiDB-lite"/>
    </source>
</evidence>
<name>A9TZN9_PHYPA</name>
<dbReference type="EMBL" id="DS545275">
    <property type="protein sequence ID" value="EDQ51120.1"/>
    <property type="molecule type" value="Genomic_DNA"/>
</dbReference>
<gene>
    <name evidence="2" type="ORF">PHYPADRAFT_99393</name>
</gene>